<organism evidence="12 13">
    <name type="scientific">Apiospora arundinis</name>
    <dbReference type="NCBI Taxonomy" id="335852"/>
    <lineage>
        <taxon>Eukaryota</taxon>
        <taxon>Fungi</taxon>
        <taxon>Dikarya</taxon>
        <taxon>Ascomycota</taxon>
        <taxon>Pezizomycotina</taxon>
        <taxon>Sordariomycetes</taxon>
        <taxon>Xylariomycetidae</taxon>
        <taxon>Amphisphaeriales</taxon>
        <taxon>Apiosporaceae</taxon>
        <taxon>Apiospora</taxon>
    </lineage>
</organism>
<evidence type="ECO:0000256" key="4">
    <source>
        <dbReference type="ARBA" id="ARBA00022772"/>
    </source>
</evidence>
<evidence type="ECO:0000256" key="6">
    <source>
        <dbReference type="ARBA" id="ARBA00023008"/>
    </source>
</evidence>
<keyword evidence="6 7" id="KW-0186">Copper</keyword>
<accession>A0ABR2JGV2</accession>
<keyword evidence="9" id="KW-1133">Transmembrane helix</keyword>
<evidence type="ECO:0000256" key="7">
    <source>
        <dbReference type="RuleBase" id="RU000672"/>
    </source>
</evidence>
<evidence type="ECO:0000256" key="1">
    <source>
        <dbReference type="ARBA" id="ARBA00001935"/>
    </source>
</evidence>
<dbReference type="PANTHER" id="PTHR10638">
    <property type="entry name" value="COPPER AMINE OXIDASE"/>
    <property type="match status" value="1"/>
</dbReference>
<evidence type="ECO:0000259" key="10">
    <source>
        <dbReference type="Pfam" id="PF01179"/>
    </source>
</evidence>
<keyword evidence="5 7" id="KW-0560">Oxidoreductase</keyword>
<gene>
    <name evidence="12" type="ORF">PGQ11_001997</name>
</gene>
<feature type="transmembrane region" description="Helical" evidence="9">
    <location>
        <begin position="372"/>
        <end position="393"/>
    </location>
</feature>
<dbReference type="InterPro" id="IPR016182">
    <property type="entry name" value="Cu_amine_oxidase_N-reg"/>
</dbReference>
<feature type="domain" description="DUF1965" evidence="11">
    <location>
        <begin position="271"/>
        <end position="342"/>
    </location>
</feature>
<dbReference type="SUPFAM" id="SSF54416">
    <property type="entry name" value="Amine oxidase N-terminal region"/>
    <property type="match status" value="2"/>
</dbReference>
<name>A0ABR2JGV2_9PEZI</name>
<dbReference type="SUPFAM" id="SSF49998">
    <property type="entry name" value="Amine oxidase catalytic domain"/>
    <property type="match status" value="1"/>
</dbReference>
<dbReference type="Pfam" id="PF01179">
    <property type="entry name" value="Cu_amine_oxid"/>
    <property type="match status" value="1"/>
</dbReference>
<evidence type="ECO:0000313" key="13">
    <source>
        <dbReference type="Proteomes" id="UP001390339"/>
    </source>
</evidence>
<evidence type="ECO:0000256" key="2">
    <source>
        <dbReference type="ARBA" id="ARBA00007983"/>
    </source>
</evidence>
<comment type="cofactor">
    <cofactor evidence="7">
        <name>Cu cation</name>
        <dbReference type="ChEBI" id="CHEBI:23378"/>
    </cofactor>
    <text evidence="7">Contains 1 topaquinone per subunit.</text>
</comment>
<evidence type="ECO:0000256" key="3">
    <source>
        <dbReference type="ARBA" id="ARBA00022723"/>
    </source>
</evidence>
<keyword evidence="4 7" id="KW-0801">TPQ</keyword>
<comment type="caution">
    <text evidence="12">The sequence shown here is derived from an EMBL/GenBank/DDBJ whole genome shotgun (WGS) entry which is preliminary data.</text>
</comment>
<feature type="transmembrane region" description="Helical" evidence="9">
    <location>
        <begin position="29"/>
        <end position="49"/>
    </location>
</feature>
<feature type="region of interest" description="Disordered" evidence="8">
    <location>
        <begin position="797"/>
        <end position="857"/>
    </location>
</feature>
<dbReference type="InterPro" id="IPR015328">
    <property type="entry name" value="DUF1965"/>
</dbReference>
<dbReference type="InterPro" id="IPR000269">
    <property type="entry name" value="Cu_amine_oxidase"/>
</dbReference>
<proteinExistence type="inferred from homology"/>
<dbReference type="EMBL" id="JAPCWZ010000002">
    <property type="protein sequence ID" value="KAK8877051.1"/>
    <property type="molecule type" value="Genomic_DNA"/>
</dbReference>
<keyword evidence="13" id="KW-1185">Reference proteome</keyword>
<evidence type="ECO:0000259" key="11">
    <source>
        <dbReference type="Pfam" id="PF09248"/>
    </source>
</evidence>
<sequence>MHLLASCPTDALKHTPSPNFDAMENLPPVRMASLVGLGFSLFFLVFLFLSTNLVRRHDIAYNEYVESPPPPPTTRHDSFQAPKVNVWDDLRPEEADQVYGFLAKEWADLDITSTPRHASDNFIYTIENLQPNKTDTLPYLWNGGNGTEPQRWAKAVLSRGGNGISHYSYYAVGPLPVSPDTRVLPLMYPFNSGRNYVVNNVPDFAMTLEFTNSLAESIADITTKLLGAKFNRENPGDPDSLLAFPRTMWNETGHMFGWVQLFRPGGNSGANSILPQGIYARIDAADNSNSDIGSGASWKVGEWFYNGVLYESLEEFRAAIQEPGFLKTPPNLDGAWTDTEDFGASPDGRELPPPISIQPLGPRYKLDKKEKYVSWFGFEFYFASTLATGVSVYDVRFKGERVLYELSLQEAMTHYAGDDPMASGQAFPDSFFGMGTNAFELVPGYDCPGYADYLDSSLHRLGKTERLPNNICLFEFTSDHLLSRHTTQTSVTVSRNTFLTLRSVSTVGNYDYTIDYVFYLDGAIEVKVRASGYVFGAFYARNSHRNEDEYGHRVHDALSSSLHDHVISFKADLDIAGTANDMIRLAVEPMTQSYPWDQPEFKQRNTMHLLEYPVEQETGLNWPANSGEFYIVYSSDQKNAWGERKGYRIVSGTGIGNTPHLTVLNSTVLKNSAHWAEKDLWVVRRKDTEPRGADPLNSIDPTNPLVDFTKIANEEPLLHRHRDKDNETWASSDSGVDDYDGDLVVYFNVGSHHIPHSGDIPNTLMHTSASSVMLIPHNFANRDPSRESVQGVRLQLKHKRDGGGIPGMPDGGGGGEDSSDELSEEELRLRERNRKGEGRRRDHHKLQTGANYFGTPYREGVNLPLEALEPRQEEKYRSGSHRVTDLSINGSAAGMWYT</sequence>
<protein>
    <recommendedName>
        <fullName evidence="7">Amine oxidase</fullName>
        <ecNumber evidence="7">1.4.3.-</ecNumber>
    </recommendedName>
</protein>
<dbReference type="InterPro" id="IPR015798">
    <property type="entry name" value="Cu_amine_oxidase_C"/>
</dbReference>
<keyword evidence="3 7" id="KW-0479">Metal-binding</keyword>
<comment type="PTM">
    <text evidence="7">Topaquinone (TPQ) is generated by copper-dependent autoxidation of a specific tyrosyl residue.</text>
</comment>
<keyword evidence="9" id="KW-0812">Transmembrane</keyword>
<comment type="similarity">
    <text evidence="2 7">Belongs to the copper/topaquinone oxidase family.</text>
</comment>
<reference evidence="12 13" key="1">
    <citation type="journal article" date="2024" name="IMA Fungus">
        <title>Apiospora arundinis, a panoply of carbohydrate-active enzymes and secondary metabolites.</title>
        <authorList>
            <person name="Sorensen T."/>
            <person name="Petersen C."/>
            <person name="Muurmann A.T."/>
            <person name="Christiansen J.V."/>
            <person name="Brundto M.L."/>
            <person name="Overgaard C.K."/>
            <person name="Boysen A.T."/>
            <person name="Wollenberg R.D."/>
            <person name="Larsen T.O."/>
            <person name="Sorensen J.L."/>
            <person name="Nielsen K.L."/>
            <person name="Sondergaard T.E."/>
        </authorList>
    </citation>
    <scope>NUCLEOTIDE SEQUENCE [LARGE SCALE GENOMIC DNA]</scope>
    <source>
        <strain evidence="12 13">AAU 773</strain>
    </source>
</reference>
<dbReference type="Gene3D" id="2.70.98.20">
    <property type="entry name" value="Copper amine oxidase, catalytic domain"/>
    <property type="match status" value="1"/>
</dbReference>
<dbReference type="PANTHER" id="PTHR10638:SF20">
    <property type="entry name" value="AMINE OXIDASE"/>
    <property type="match status" value="1"/>
</dbReference>
<dbReference type="Proteomes" id="UP001390339">
    <property type="component" value="Unassembled WGS sequence"/>
</dbReference>
<dbReference type="PRINTS" id="PR00766">
    <property type="entry name" value="CUDAOXIDASE"/>
</dbReference>
<feature type="compositionally biased region" description="Basic and acidic residues" evidence="8">
    <location>
        <begin position="825"/>
        <end position="840"/>
    </location>
</feature>
<evidence type="ECO:0000313" key="12">
    <source>
        <dbReference type="EMBL" id="KAK8877051.1"/>
    </source>
</evidence>
<dbReference type="InterPro" id="IPR036460">
    <property type="entry name" value="Cu_amine_oxidase_C_sf"/>
</dbReference>
<comment type="cofactor">
    <cofactor evidence="1">
        <name>Cu cation</name>
        <dbReference type="ChEBI" id="CHEBI:23378"/>
    </cofactor>
</comment>
<feature type="domain" description="Copper amine oxidase catalytic" evidence="10">
    <location>
        <begin position="356"/>
        <end position="785"/>
    </location>
</feature>
<dbReference type="Gene3D" id="3.10.450.40">
    <property type="match status" value="2"/>
</dbReference>
<keyword evidence="9" id="KW-0472">Membrane</keyword>
<evidence type="ECO:0000256" key="8">
    <source>
        <dbReference type="SAM" id="MobiDB-lite"/>
    </source>
</evidence>
<evidence type="ECO:0000256" key="5">
    <source>
        <dbReference type="ARBA" id="ARBA00023002"/>
    </source>
</evidence>
<dbReference type="EC" id="1.4.3.-" evidence="7"/>
<feature type="compositionally biased region" description="Gly residues" evidence="8">
    <location>
        <begin position="803"/>
        <end position="816"/>
    </location>
</feature>
<dbReference type="Pfam" id="PF09248">
    <property type="entry name" value="DUF1965"/>
    <property type="match status" value="1"/>
</dbReference>
<evidence type="ECO:0000256" key="9">
    <source>
        <dbReference type="SAM" id="Phobius"/>
    </source>
</evidence>